<feature type="domain" description="Thymidylate kinase-like" evidence="10">
    <location>
        <begin position="5"/>
        <end position="177"/>
    </location>
</feature>
<dbReference type="Gene3D" id="3.40.50.300">
    <property type="entry name" value="P-loop containing nucleotide triphosphate hydrolases"/>
    <property type="match status" value="1"/>
</dbReference>
<evidence type="ECO:0000256" key="5">
    <source>
        <dbReference type="ARBA" id="ARBA00022727"/>
    </source>
</evidence>
<dbReference type="GO" id="GO:0006235">
    <property type="term" value="P:dTTP biosynthetic process"/>
    <property type="evidence" value="ECO:0007669"/>
    <property type="project" value="TreeGrafter"/>
</dbReference>
<dbReference type="EMBL" id="NQMQ01000024">
    <property type="protein sequence ID" value="PAJ68586.1"/>
    <property type="molecule type" value="Genomic_DNA"/>
</dbReference>
<dbReference type="InterPro" id="IPR039430">
    <property type="entry name" value="Thymidylate_kin-like_dom"/>
</dbReference>
<sequence length="204" mass="22676">MIIAVEGIDGAGKNTLVQALRRERGADALAFPRYADSIHAQLAQQALHGKMGDLTDSAYGMATMFALDRFGVRADIARYKGSDEIVVLDRYVASNAAYSWARTGDEAVVEWVRELEFDRLGLPLPDLQVLVDTPPEVAQERAVQRAAQDASRERDRYERDAQLQRDTHSAYVSLAESGWVSPWIRTSDAGTIMQAVKDFYAKEP</sequence>
<dbReference type="RefSeq" id="WP_095278807.1">
    <property type="nucleotide sequence ID" value="NZ_CP047655.1"/>
</dbReference>
<keyword evidence="9" id="KW-0175">Coiled coil</keyword>
<accession>A0A269PB22</accession>
<evidence type="ECO:0000256" key="7">
    <source>
        <dbReference type="ARBA" id="ARBA00022777"/>
    </source>
</evidence>
<keyword evidence="6" id="KW-0547">Nucleotide-binding</keyword>
<organism evidence="11 12">
    <name type="scientific">Corynebacterium hadale</name>
    <dbReference type="NCBI Taxonomy" id="2026255"/>
    <lineage>
        <taxon>Bacteria</taxon>
        <taxon>Bacillati</taxon>
        <taxon>Actinomycetota</taxon>
        <taxon>Actinomycetes</taxon>
        <taxon>Mycobacteriales</taxon>
        <taxon>Corynebacteriaceae</taxon>
        <taxon>Corynebacterium</taxon>
    </lineage>
</organism>
<dbReference type="GO" id="GO:0005829">
    <property type="term" value="C:cytosol"/>
    <property type="evidence" value="ECO:0007669"/>
    <property type="project" value="TreeGrafter"/>
</dbReference>
<dbReference type="InterPro" id="IPR018095">
    <property type="entry name" value="Thymidylate_kin_CS"/>
</dbReference>
<dbReference type="GO" id="GO:0006227">
    <property type="term" value="P:dUDP biosynthetic process"/>
    <property type="evidence" value="ECO:0007669"/>
    <property type="project" value="TreeGrafter"/>
</dbReference>
<gene>
    <name evidence="11" type="ORF">CIG21_10610</name>
</gene>
<comment type="caution">
    <text evidence="11">The sequence shown here is derived from an EMBL/GenBank/DDBJ whole genome shotgun (WGS) entry which is preliminary data.</text>
</comment>
<dbReference type="NCBIfam" id="NF005923">
    <property type="entry name" value="PRK07933.1"/>
    <property type="match status" value="1"/>
</dbReference>
<proteinExistence type="inferred from homology"/>
<dbReference type="AlphaFoldDB" id="A0A269PB22"/>
<evidence type="ECO:0000259" key="10">
    <source>
        <dbReference type="Pfam" id="PF02223"/>
    </source>
</evidence>
<feature type="coiled-coil region" evidence="9">
    <location>
        <begin position="140"/>
        <end position="167"/>
    </location>
</feature>
<dbReference type="PANTHER" id="PTHR10344:SF4">
    <property type="entry name" value="UMP-CMP KINASE 2, MITOCHONDRIAL"/>
    <property type="match status" value="1"/>
</dbReference>
<dbReference type="InterPro" id="IPR027417">
    <property type="entry name" value="P-loop_NTPase"/>
</dbReference>
<evidence type="ECO:0000313" key="11">
    <source>
        <dbReference type="EMBL" id="PAJ68586.1"/>
    </source>
</evidence>
<protein>
    <recommendedName>
        <fullName evidence="3">Thymidylate kinase</fullName>
        <ecNumber evidence="2">2.7.4.9</ecNumber>
    </recommendedName>
</protein>
<dbReference type="GO" id="GO:0006233">
    <property type="term" value="P:dTDP biosynthetic process"/>
    <property type="evidence" value="ECO:0007669"/>
    <property type="project" value="InterPro"/>
</dbReference>
<evidence type="ECO:0000256" key="2">
    <source>
        <dbReference type="ARBA" id="ARBA00012980"/>
    </source>
</evidence>
<name>A0A269PB22_9CORY</name>
<reference evidence="11 12" key="1">
    <citation type="submission" date="2017-08" db="EMBL/GenBank/DDBJ databases">
        <authorList>
            <person name="de Groot N.N."/>
        </authorList>
    </citation>
    <scope>NUCLEOTIDE SEQUENCE [LARGE SCALE GENOMIC DNA]</scope>
    <source>
        <strain evidence="11 12">NBT06-6</strain>
    </source>
</reference>
<evidence type="ECO:0000256" key="1">
    <source>
        <dbReference type="ARBA" id="ARBA00009776"/>
    </source>
</evidence>
<dbReference type="GO" id="GO:0005524">
    <property type="term" value="F:ATP binding"/>
    <property type="evidence" value="ECO:0007669"/>
    <property type="project" value="UniProtKB-KW"/>
</dbReference>
<dbReference type="GO" id="GO:0004798">
    <property type="term" value="F:dTMP kinase activity"/>
    <property type="evidence" value="ECO:0007669"/>
    <property type="project" value="UniProtKB-EC"/>
</dbReference>
<evidence type="ECO:0000313" key="12">
    <source>
        <dbReference type="Proteomes" id="UP000215771"/>
    </source>
</evidence>
<comment type="similarity">
    <text evidence="1">Belongs to the thymidylate kinase family.</text>
</comment>
<evidence type="ECO:0000256" key="6">
    <source>
        <dbReference type="ARBA" id="ARBA00022741"/>
    </source>
</evidence>
<evidence type="ECO:0000256" key="3">
    <source>
        <dbReference type="ARBA" id="ARBA00017144"/>
    </source>
</evidence>
<evidence type="ECO:0000256" key="9">
    <source>
        <dbReference type="SAM" id="Coils"/>
    </source>
</evidence>
<keyword evidence="8" id="KW-0067">ATP-binding</keyword>
<evidence type="ECO:0000256" key="4">
    <source>
        <dbReference type="ARBA" id="ARBA00022679"/>
    </source>
</evidence>
<keyword evidence="7 11" id="KW-0418">Kinase</keyword>
<keyword evidence="5" id="KW-0545">Nucleotide biosynthesis</keyword>
<dbReference type="Proteomes" id="UP000215771">
    <property type="component" value="Unassembled WGS sequence"/>
</dbReference>
<dbReference type="SUPFAM" id="SSF52540">
    <property type="entry name" value="P-loop containing nucleoside triphosphate hydrolases"/>
    <property type="match status" value="1"/>
</dbReference>
<dbReference type="CDD" id="cd01672">
    <property type="entry name" value="TMPK"/>
    <property type="match status" value="1"/>
</dbReference>
<dbReference type="PANTHER" id="PTHR10344">
    <property type="entry name" value="THYMIDYLATE KINASE"/>
    <property type="match status" value="1"/>
</dbReference>
<dbReference type="PROSITE" id="PS01331">
    <property type="entry name" value="THYMIDYLATE_KINASE"/>
    <property type="match status" value="1"/>
</dbReference>
<evidence type="ECO:0000256" key="8">
    <source>
        <dbReference type="ARBA" id="ARBA00022840"/>
    </source>
</evidence>
<dbReference type="Pfam" id="PF02223">
    <property type="entry name" value="Thymidylate_kin"/>
    <property type="match status" value="1"/>
</dbReference>
<dbReference type="EC" id="2.7.4.9" evidence="2"/>
<keyword evidence="4" id="KW-0808">Transferase</keyword>